<name>A0A1F7KFA5_9BACT</name>
<dbReference type="InterPro" id="IPR003439">
    <property type="entry name" value="ABC_transporter-like_ATP-bd"/>
</dbReference>
<dbReference type="EMBL" id="MGBG01000006">
    <property type="protein sequence ID" value="OGK66544.1"/>
    <property type="molecule type" value="Genomic_DNA"/>
</dbReference>
<evidence type="ECO:0000259" key="1">
    <source>
        <dbReference type="Pfam" id="PF00005"/>
    </source>
</evidence>
<evidence type="ECO:0000313" key="2">
    <source>
        <dbReference type="EMBL" id="OGK66544.1"/>
    </source>
</evidence>
<proteinExistence type="predicted"/>
<dbReference type="AlphaFoldDB" id="A0A1F7KFA5"/>
<dbReference type="GO" id="GO:0016887">
    <property type="term" value="F:ATP hydrolysis activity"/>
    <property type="evidence" value="ECO:0007669"/>
    <property type="project" value="InterPro"/>
</dbReference>
<evidence type="ECO:0000313" key="3">
    <source>
        <dbReference type="Proteomes" id="UP000178450"/>
    </source>
</evidence>
<protein>
    <recommendedName>
        <fullName evidence="1">ABC transporter domain-containing protein</fullName>
    </recommendedName>
</protein>
<dbReference type="Gene3D" id="3.40.50.300">
    <property type="entry name" value="P-loop containing nucleotide triphosphate hydrolases"/>
    <property type="match status" value="1"/>
</dbReference>
<gene>
    <name evidence="2" type="ORF">A2209_00910</name>
</gene>
<dbReference type="SUPFAM" id="SSF53795">
    <property type="entry name" value="PEP carboxykinase-like"/>
    <property type="match status" value="1"/>
</dbReference>
<feature type="domain" description="ABC transporter" evidence="1">
    <location>
        <begin position="122"/>
        <end position="201"/>
    </location>
</feature>
<accession>A0A1F7KFA5</accession>
<dbReference type="InterPro" id="IPR027417">
    <property type="entry name" value="P-loop_NTPase"/>
</dbReference>
<dbReference type="Pfam" id="PF00005">
    <property type="entry name" value="ABC_tran"/>
    <property type="match status" value="1"/>
</dbReference>
<organism evidence="2 3">
    <name type="scientific">Candidatus Roizmanbacteria bacterium RIFOXYA1_FULL_41_12</name>
    <dbReference type="NCBI Taxonomy" id="1802082"/>
    <lineage>
        <taxon>Bacteria</taxon>
        <taxon>Candidatus Roizmaniibacteriota</taxon>
    </lineage>
</organism>
<reference evidence="2 3" key="1">
    <citation type="journal article" date="2016" name="Nat. Commun.">
        <title>Thousands of microbial genomes shed light on interconnected biogeochemical processes in an aquifer system.</title>
        <authorList>
            <person name="Anantharaman K."/>
            <person name="Brown C.T."/>
            <person name="Hug L.A."/>
            <person name="Sharon I."/>
            <person name="Castelle C.J."/>
            <person name="Probst A.J."/>
            <person name="Thomas B.C."/>
            <person name="Singh A."/>
            <person name="Wilkins M.J."/>
            <person name="Karaoz U."/>
            <person name="Brodie E.L."/>
            <person name="Williams K.H."/>
            <person name="Hubbard S.S."/>
            <person name="Banfield J.F."/>
        </authorList>
    </citation>
    <scope>NUCLEOTIDE SEQUENCE [LARGE SCALE GENOMIC DNA]</scope>
</reference>
<dbReference type="Proteomes" id="UP000178450">
    <property type="component" value="Unassembled WGS sequence"/>
</dbReference>
<sequence length="266" mass="30661">MTNIKRTLYINIAGFVIRLIYQTPASVYLKQILPTLRKHYQGYLLVKKPAKIDYTLHVNEAAPTDFILKKAKQYYYLLLFQELSPVRAATHYLINITQLELIIKTVLYRLLSCHRGMMLHSSASLIKNQAMLFVGPSGAGKSTVSQLLAGQYPVLADDLVAIRQIGKRFYFYQLPFWEKNSKITRTTDPYLIKSVNFLSQSPKTQLKLLNNQRIILSQLLPQVTSSKDDQTKQLELLTKFINSQVFYQFEFSLNKQQVIEAVICCQ</sequence>
<comment type="caution">
    <text evidence="2">The sequence shown here is derived from an EMBL/GenBank/DDBJ whole genome shotgun (WGS) entry which is preliminary data.</text>
</comment>
<dbReference type="GO" id="GO:0005524">
    <property type="term" value="F:ATP binding"/>
    <property type="evidence" value="ECO:0007669"/>
    <property type="project" value="InterPro"/>
</dbReference>